<accession>A0A238YEW7</accession>
<reference evidence="2" key="1">
    <citation type="submission" date="2017-06" db="EMBL/GenBank/DDBJ databases">
        <authorList>
            <person name="Varghese N."/>
            <person name="Submissions S."/>
        </authorList>
    </citation>
    <scope>NUCLEOTIDE SEQUENCE [LARGE SCALE GENOMIC DNA]</scope>
    <source>
        <strain evidence="2">DSM 26170</strain>
    </source>
</reference>
<sequence length="29" mass="3568">MIRYPIPHPAFCRLPRDHIRGLRPRRPDM</sequence>
<gene>
    <name evidence="1" type="ORF">SAMN06265378_11745</name>
</gene>
<dbReference type="AlphaFoldDB" id="A0A238YEW7"/>
<dbReference type="Proteomes" id="UP000198409">
    <property type="component" value="Unassembled WGS sequence"/>
</dbReference>
<dbReference type="EMBL" id="FZNM01000017">
    <property type="protein sequence ID" value="SNR69124.1"/>
    <property type="molecule type" value="Genomic_DNA"/>
</dbReference>
<proteinExistence type="predicted"/>
<name>A0A238YEW7_9RHOB</name>
<protein>
    <submittedName>
        <fullName evidence="1">Uncharacterized protein</fullName>
    </submittedName>
</protein>
<organism evidence="1 2">
    <name type="scientific">Paracoccus sediminis</name>
    <dbReference type="NCBI Taxonomy" id="1214787"/>
    <lineage>
        <taxon>Bacteria</taxon>
        <taxon>Pseudomonadati</taxon>
        <taxon>Pseudomonadota</taxon>
        <taxon>Alphaproteobacteria</taxon>
        <taxon>Rhodobacterales</taxon>
        <taxon>Paracoccaceae</taxon>
        <taxon>Paracoccus</taxon>
    </lineage>
</organism>
<evidence type="ECO:0000313" key="1">
    <source>
        <dbReference type="EMBL" id="SNR69124.1"/>
    </source>
</evidence>
<evidence type="ECO:0000313" key="2">
    <source>
        <dbReference type="Proteomes" id="UP000198409"/>
    </source>
</evidence>